<keyword evidence="1 3" id="KW-0853">WD repeat</keyword>
<dbReference type="InterPro" id="IPR011047">
    <property type="entry name" value="Quinoprotein_ADH-like_sf"/>
</dbReference>
<dbReference type="AlphaFoldDB" id="A0A4Z0W344"/>
<dbReference type="PANTHER" id="PTHR19848:SF8">
    <property type="entry name" value="F-BOX AND WD REPEAT DOMAIN CONTAINING 7"/>
    <property type="match status" value="1"/>
</dbReference>
<feature type="repeat" description="WD" evidence="3">
    <location>
        <begin position="160"/>
        <end position="201"/>
    </location>
</feature>
<evidence type="ECO:0000313" key="4">
    <source>
        <dbReference type="EMBL" id="TGG91369.1"/>
    </source>
</evidence>
<evidence type="ECO:0000256" key="2">
    <source>
        <dbReference type="ARBA" id="ARBA00022737"/>
    </source>
</evidence>
<keyword evidence="2" id="KW-0677">Repeat</keyword>
<protein>
    <submittedName>
        <fullName evidence="4">Uncharacterized protein</fullName>
    </submittedName>
</protein>
<dbReference type="Gene3D" id="2.130.10.10">
    <property type="entry name" value="YVTN repeat-like/Quinoprotein amine dehydrogenase"/>
    <property type="match status" value="2"/>
</dbReference>
<dbReference type="InterPro" id="IPR001680">
    <property type="entry name" value="WD40_rpt"/>
</dbReference>
<dbReference type="Proteomes" id="UP000297475">
    <property type="component" value="Unassembled WGS sequence"/>
</dbReference>
<accession>A0A4Z0W344</accession>
<dbReference type="PROSITE" id="PS50294">
    <property type="entry name" value="WD_REPEATS_REGION"/>
    <property type="match status" value="1"/>
</dbReference>
<comment type="caution">
    <text evidence="4">The sequence shown here is derived from an EMBL/GenBank/DDBJ whole genome shotgun (WGS) entry which is preliminary data.</text>
</comment>
<dbReference type="InterPro" id="IPR015943">
    <property type="entry name" value="WD40/YVTN_repeat-like_dom_sf"/>
</dbReference>
<sequence length="323" mass="35170">MNLDWWQRALVLSGMLMLAACTDRPAQTWSLATGGLYAGAIGPSGQHVAVGSIFHGGSLWQMPDYERLFDWNLDADRQLGDYSAFTAIAISDDGQRVATVQGRQVVIWSATEGNALTYFEAPAMIRSVALDQTGSRFVLGLEEGTVAVFNAASGEVVQRLVGHRGGVHSVALSGDGRRVLSGGDDRRAIYWSADDGLILQHRRHDNQVRTVALSASGVYAFSAAQGDDGKVWNTATGNVVRVIPGRQRVLSTARFVHNDNELLVGDRRHGVSRWHLQAMERRGHWRLGSQGLYARESHVILDLRPYQGGVLALSSNGKLALLQ</sequence>
<reference evidence="4 5" key="1">
    <citation type="submission" date="2019-04" db="EMBL/GenBank/DDBJ databases">
        <title>Natronospirillum operosus gen. nov., sp. nov., a haloalkaliphilic satellite isolated from decaying biomass of laboratory culture of cyanobacterium Geitlerinema sp. and proposal of Natronospirillaceae fam. nov. and Saccharospirillaceae fam. nov.</title>
        <authorList>
            <person name="Kevbrin V."/>
            <person name="Boltyanskaya Y."/>
            <person name="Koziaeva V."/>
            <person name="Grouzdev D.S."/>
            <person name="Park M."/>
            <person name="Cho J."/>
        </authorList>
    </citation>
    <scope>NUCLEOTIDE SEQUENCE [LARGE SCALE GENOMIC DNA]</scope>
    <source>
        <strain evidence="4 5">G-116</strain>
    </source>
</reference>
<evidence type="ECO:0000256" key="3">
    <source>
        <dbReference type="PROSITE-ProRule" id="PRU00221"/>
    </source>
</evidence>
<dbReference type="OrthoDB" id="6192037at2"/>
<keyword evidence="5" id="KW-1185">Reference proteome</keyword>
<dbReference type="PANTHER" id="PTHR19848">
    <property type="entry name" value="WD40 REPEAT PROTEIN"/>
    <property type="match status" value="1"/>
</dbReference>
<name>A0A4Z0W344_9GAMM</name>
<dbReference type="SMART" id="SM00320">
    <property type="entry name" value="WD40"/>
    <property type="match status" value="5"/>
</dbReference>
<organism evidence="4 5">
    <name type="scientific">Natronospirillum operosum</name>
    <dbReference type="NCBI Taxonomy" id="2759953"/>
    <lineage>
        <taxon>Bacteria</taxon>
        <taxon>Pseudomonadati</taxon>
        <taxon>Pseudomonadota</taxon>
        <taxon>Gammaproteobacteria</taxon>
        <taxon>Oceanospirillales</taxon>
        <taxon>Natronospirillaceae</taxon>
        <taxon>Natronospirillum</taxon>
    </lineage>
</organism>
<dbReference type="RefSeq" id="WP_135484461.1">
    <property type="nucleotide sequence ID" value="NZ_SRMF01000009.1"/>
</dbReference>
<dbReference type="PROSITE" id="PS50082">
    <property type="entry name" value="WD_REPEATS_2"/>
    <property type="match status" value="2"/>
</dbReference>
<gene>
    <name evidence="4" type="ORF">E4656_16760</name>
</gene>
<dbReference type="SUPFAM" id="SSF50998">
    <property type="entry name" value="Quinoprotein alcohol dehydrogenase-like"/>
    <property type="match status" value="1"/>
</dbReference>
<evidence type="ECO:0000313" key="5">
    <source>
        <dbReference type="Proteomes" id="UP000297475"/>
    </source>
</evidence>
<dbReference type="EMBL" id="SRMF01000009">
    <property type="protein sequence ID" value="TGG91369.1"/>
    <property type="molecule type" value="Genomic_DNA"/>
</dbReference>
<feature type="repeat" description="WD" evidence="3">
    <location>
        <begin position="201"/>
        <end position="242"/>
    </location>
</feature>
<proteinExistence type="predicted"/>
<evidence type="ECO:0000256" key="1">
    <source>
        <dbReference type="ARBA" id="ARBA00022574"/>
    </source>
</evidence>
<dbReference type="Pfam" id="PF00400">
    <property type="entry name" value="WD40"/>
    <property type="match status" value="1"/>
</dbReference>